<dbReference type="Pfam" id="PF05048">
    <property type="entry name" value="NosD"/>
    <property type="match status" value="1"/>
</dbReference>
<organism evidence="2 3">
    <name type="scientific">Acidiphilium acidophilum</name>
    <name type="common">Thiobacillus acidophilus</name>
    <dbReference type="NCBI Taxonomy" id="76588"/>
    <lineage>
        <taxon>Bacteria</taxon>
        <taxon>Pseudomonadati</taxon>
        <taxon>Pseudomonadota</taxon>
        <taxon>Alphaproteobacteria</taxon>
        <taxon>Acetobacterales</taxon>
        <taxon>Acidocellaceae</taxon>
        <taxon>Acidiphilium</taxon>
    </lineage>
</organism>
<dbReference type="RefSeq" id="WP_319615542.1">
    <property type="nucleotide sequence ID" value="NZ_JAWXYB010000018.1"/>
</dbReference>
<gene>
    <name evidence="2" type="ORF">SIL87_18215</name>
</gene>
<dbReference type="Gene3D" id="2.160.20.10">
    <property type="entry name" value="Single-stranded right-handed beta-helix, Pectin lyase-like"/>
    <property type="match status" value="2"/>
</dbReference>
<evidence type="ECO:0000259" key="1">
    <source>
        <dbReference type="Pfam" id="PF05048"/>
    </source>
</evidence>
<comment type="caution">
    <text evidence="2">The sequence shown here is derived from an EMBL/GenBank/DDBJ whole genome shotgun (WGS) entry which is preliminary data.</text>
</comment>
<keyword evidence="3" id="KW-1185">Reference proteome</keyword>
<dbReference type="Proteomes" id="UP001279553">
    <property type="component" value="Unassembled WGS sequence"/>
</dbReference>
<feature type="domain" description="Periplasmic copper-binding protein NosD beta helix" evidence="1">
    <location>
        <begin position="344"/>
        <end position="488"/>
    </location>
</feature>
<evidence type="ECO:0000313" key="2">
    <source>
        <dbReference type="EMBL" id="MDX5932690.1"/>
    </source>
</evidence>
<dbReference type="SUPFAM" id="SSF51126">
    <property type="entry name" value="Pectin lyase-like"/>
    <property type="match status" value="2"/>
</dbReference>
<reference evidence="2 3" key="1">
    <citation type="submission" date="2023-11" db="EMBL/GenBank/DDBJ databases">
        <title>MicrobeMod: A computational toolkit for identifying prokaryotic methylation and restriction-modification with nanopore sequencing.</title>
        <authorList>
            <person name="Crits-Christoph A."/>
            <person name="Kang S.C."/>
            <person name="Lee H."/>
            <person name="Ostrov N."/>
        </authorList>
    </citation>
    <scope>NUCLEOTIDE SEQUENCE [LARGE SCALE GENOMIC DNA]</scope>
    <source>
        <strain evidence="2 3">DSMZ 700</strain>
    </source>
</reference>
<sequence>MPTIGQLPDAASVSDSDILPVFQNGSTVGATRAQILAGMQQALSLPQGTLFGGVGPGVASPVAISVGANLALSGTTLSATAAPFEIATLPAGSTPASTDVVPVGQSGVNSGVSYATFMQGVSGVSGVQAGGFEAIAAGASALRTLSAIAANAVAIEDFGAVGDGVTNDAPALIAALASGNPVRFGPRTYRIDGECDVGGTCAVMVGVPGQTVLTRGAQSATGTSANPAWISVSATQFFADGLVFDANPAITADTWGVVVQASCTNANITRSLFRNAMGSIYGWGLALAPSDPTLTRHHIHDCEFTANAVDGMWVAACDSVAVTCCRAHDNARNGIYVDSQDPTFVLKIRDVQIVGNTCWNNQTGISVGNFNATNTEPGVYGNANPDVLGGLVANNCTFDNTGYGISISGRNIIVTGNLIVNNGPSGGGMLANTGYCRISDNMITGAGGFGIDAGGAIFVDLTGNYIDGPTIGIGIGGTQNCTVRGNYVQDCAIGIIALNVESDGRGDNFGISCNNLSIIGNYVGYGAGGSGIVLRDAPQLVVVADNVVSSGTGGNPLDALVPYTDSLILRGNLINYAESFAVNPIASGGVNTLVYPDIVDRVSVSQSSGPVQSMISATAQSMAGQISFIKVTNAGSNYTTATVAITGPGSGATAGVWIADGAVIGVYMTAYGSGYGPGTVATISGDGVGATVAVQVGLPVIQSRKLAVHCLSSIGFAAAGSAPAQENWTGAPVTVPAGASIEWQGEAGAWQAVRFMQSDYLEPGGDGSVTLQSQAGDVKLQPASGGGVRYLSATEPTGCLTLIGRGAPSGVIAAPPGSSFRNLNGGVGSTYWIKQTATDATGWIAVA</sequence>
<dbReference type="InterPro" id="IPR007742">
    <property type="entry name" value="NosD_dom"/>
</dbReference>
<dbReference type="InterPro" id="IPR012334">
    <property type="entry name" value="Pectin_lyas_fold"/>
</dbReference>
<evidence type="ECO:0000313" key="3">
    <source>
        <dbReference type="Proteomes" id="UP001279553"/>
    </source>
</evidence>
<name>A0AAW9DX80_ACIAO</name>
<dbReference type="InterPro" id="IPR011050">
    <property type="entry name" value="Pectin_lyase_fold/virulence"/>
</dbReference>
<dbReference type="SMART" id="SM00710">
    <property type="entry name" value="PbH1"/>
    <property type="match status" value="8"/>
</dbReference>
<dbReference type="AlphaFoldDB" id="A0AAW9DX80"/>
<dbReference type="EMBL" id="JAWXYB010000018">
    <property type="protein sequence ID" value="MDX5932690.1"/>
    <property type="molecule type" value="Genomic_DNA"/>
</dbReference>
<proteinExistence type="predicted"/>
<protein>
    <submittedName>
        <fullName evidence="2">Right-handed parallel beta-helix repeat-containing protein</fullName>
    </submittedName>
</protein>
<accession>A0AAW9DX80</accession>
<dbReference type="InterPro" id="IPR006626">
    <property type="entry name" value="PbH1"/>
</dbReference>